<name>A0A1R3KKA7_9ROSI</name>
<organism evidence="2 3">
    <name type="scientific">Corchorus olitorius</name>
    <dbReference type="NCBI Taxonomy" id="93759"/>
    <lineage>
        <taxon>Eukaryota</taxon>
        <taxon>Viridiplantae</taxon>
        <taxon>Streptophyta</taxon>
        <taxon>Embryophyta</taxon>
        <taxon>Tracheophyta</taxon>
        <taxon>Spermatophyta</taxon>
        <taxon>Magnoliopsida</taxon>
        <taxon>eudicotyledons</taxon>
        <taxon>Gunneridae</taxon>
        <taxon>Pentapetalae</taxon>
        <taxon>rosids</taxon>
        <taxon>malvids</taxon>
        <taxon>Malvales</taxon>
        <taxon>Malvaceae</taxon>
        <taxon>Grewioideae</taxon>
        <taxon>Apeibeae</taxon>
        <taxon>Corchorus</taxon>
    </lineage>
</organism>
<comment type="caution">
    <text evidence="2">The sequence shown here is derived from an EMBL/GenBank/DDBJ whole genome shotgun (WGS) entry which is preliminary data.</text>
</comment>
<evidence type="ECO:0000313" key="3">
    <source>
        <dbReference type="Proteomes" id="UP000187203"/>
    </source>
</evidence>
<dbReference type="EMBL" id="AWUE01013188">
    <property type="protein sequence ID" value="OMP07521.1"/>
    <property type="molecule type" value="Genomic_DNA"/>
</dbReference>
<evidence type="ECO:0000256" key="1">
    <source>
        <dbReference type="SAM" id="MobiDB-lite"/>
    </source>
</evidence>
<gene>
    <name evidence="2" type="ORF">COLO4_07270</name>
</gene>
<keyword evidence="3" id="KW-1185">Reference proteome</keyword>
<reference evidence="3" key="1">
    <citation type="submission" date="2013-09" db="EMBL/GenBank/DDBJ databases">
        <title>Corchorus olitorius genome sequencing.</title>
        <authorList>
            <person name="Alam M."/>
            <person name="Haque M.S."/>
            <person name="Islam M.S."/>
            <person name="Emdad E.M."/>
            <person name="Islam M.M."/>
            <person name="Ahmed B."/>
            <person name="Halim A."/>
            <person name="Hossen Q.M.M."/>
            <person name="Hossain M.Z."/>
            <person name="Ahmed R."/>
            <person name="Khan M.M."/>
            <person name="Islam R."/>
            <person name="Rashid M.M."/>
            <person name="Khan S.A."/>
            <person name="Rahman M.S."/>
            <person name="Alam M."/>
            <person name="Yahiya A.S."/>
            <person name="Khan M.S."/>
            <person name="Azam M.S."/>
            <person name="Haque T."/>
            <person name="Lashkar M.Z.H."/>
            <person name="Akhand A.I."/>
            <person name="Morshed G."/>
            <person name="Roy S."/>
            <person name="Uddin K.S."/>
            <person name="Rabeya T."/>
            <person name="Hossain A.S."/>
            <person name="Chowdhury A."/>
            <person name="Snigdha A.R."/>
            <person name="Mortoza M.S."/>
            <person name="Matin S.A."/>
            <person name="Hoque S.M.E."/>
            <person name="Islam M.K."/>
            <person name="Roy D.K."/>
            <person name="Haider R."/>
            <person name="Moosa M.M."/>
            <person name="Elias S.M."/>
            <person name="Hasan A.M."/>
            <person name="Jahan S."/>
            <person name="Shafiuddin M."/>
            <person name="Mahmood N."/>
            <person name="Shommy N.S."/>
        </authorList>
    </citation>
    <scope>NUCLEOTIDE SEQUENCE [LARGE SCALE GENOMIC DNA]</scope>
    <source>
        <strain evidence="3">cv. O-4</strain>
    </source>
</reference>
<sequence length="95" mass="10485">MERFDIARISSIDPFWPTEEKEQSFIRPLVDKNKSNHHMVPTNPNIESPSMNLPIPTRSTVSPRSITSVRFGNKASSCDNDESDGSAGLKVIGIG</sequence>
<dbReference type="AlphaFoldDB" id="A0A1R3KKA7"/>
<accession>A0A1R3KKA7</accession>
<feature type="region of interest" description="Disordered" evidence="1">
    <location>
        <begin position="30"/>
        <end position="95"/>
    </location>
</feature>
<protein>
    <submittedName>
        <fullName evidence="2">Armadillo repeat only 4 protein</fullName>
    </submittedName>
</protein>
<proteinExistence type="predicted"/>
<evidence type="ECO:0000313" key="2">
    <source>
        <dbReference type="EMBL" id="OMP07521.1"/>
    </source>
</evidence>
<dbReference type="Proteomes" id="UP000187203">
    <property type="component" value="Unassembled WGS sequence"/>
</dbReference>
<feature type="compositionally biased region" description="Polar residues" evidence="1">
    <location>
        <begin position="42"/>
        <end position="78"/>
    </location>
</feature>